<evidence type="ECO:0000259" key="4">
    <source>
        <dbReference type="Pfam" id="PF06722"/>
    </source>
</evidence>
<dbReference type="GO" id="GO:0016758">
    <property type="term" value="F:hexosyltransferase activity"/>
    <property type="evidence" value="ECO:0007669"/>
    <property type="project" value="InterPro"/>
</dbReference>
<evidence type="ECO:0000256" key="1">
    <source>
        <dbReference type="ARBA" id="ARBA00004660"/>
    </source>
</evidence>
<dbReference type="Pfam" id="PF03033">
    <property type="entry name" value="Glyco_transf_28"/>
    <property type="match status" value="1"/>
</dbReference>
<dbReference type="CDD" id="cd03784">
    <property type="entry name" value="GT1_Gtf-like"/>
    <property type="match status" value="1"/>
</dbReference>
<comment type="pathway">
    <text evidence="1">Antibiotic biosynthesis; vancomycin biosynthesis.</text>
</comment>
<dbReference type="Gene3D" id="3.40.50.2000">
    <property type="entry name" value="Glycogen Phosphorylase B"/>
    <property type="match status" value="2"/>
</dbReference>
<dbReference type="PANTHER" id="PTHR48050:SF13">
    <property type="entry name" value="STEROL 3-BETA-GLUCOSYLTRANSFERASE UGT80A2"/>
    <property type="match status" value="1"/>
</dbReference>
<evidence type="ECO:0000313" key="5">
    <source>
        <dbReference type="EMBL" id="TDV47973.1"/>
    </source>
</evidence>
<dbReference type="AlphaFoldDB" id="A0A4R7VFF1"/>
<dbReference type="InterPro" id="IPR002213">
    <property type="entry name" value="UDP_glucos_trans"/>
</dbReference>
<dbReference type="GO" id="GO:0005975">
    <property type="term" value="P:carbohydrate metabolic process"/>
    <property type="evidence" value="ECO:0007669"/>
    <property type="project" value="InterPro"/>
</dbReference>
<dbReference type="GO" id="GO:0033072">
    <property type="term" value="P:vancomycin biosynthetic process"/>
    <property type="evidence" value="ECO:0007669"/>
    <property type="project" value="UniProtKB-UniPathway"/>
</dbReference>
<dbReference type="InterPro" id="IPR050426">
    <property type="entry name" value="Glycosyltransferase_28"/>
</dbReference>
<proteinExistence type="predicted"/>
<evidence type="ECO:0000259" key="3">
    <source>
        <dbReference type="Pfam" id="PF03033"/>
    </source>
</evidence>
<dbReference type="InterPro" id="IPR010610">
    <property type="entry name" value="EryCIII-like_C"/>
</dbReference>
<keyword evidence="5" id="KW-0808">Transferase</keyword>
<dbReference type="UniPathway" id="UPA00162"/>
<reference evidence="5 6" key="1">
    <citation type="submission" date="2019-03" db="EMBL/GenBank/DDBJ databases">
        <title>Genomic Encyclopedia of Archaeal and Bacterial Type Strains, Phase II (KMG-II): from individual species to whole genera.</title>
        <authorList>
            <person name="Goeker M."/>
        </authorList>
    </citation>
    <scope>NUCLEOTIDE SEQUENCE [LARGE SCALE GENOMIC DNA]</scope>
    <source>
        <strain evidence="5 6">DSM 45499</strain>
    </source>
</reference>
<evidence type="ECO:0000313" key="6">
    <source>
        <dbReference type="Proteomes" id="UP000294927"/>
    </source>
</evidence>
<dbReference type="GO" id="GO:0008194">
    <property type="term" value="F:UDP-glycosyltransferase activity"/>
    <property type="evidence" value="ECO:0007669"/>
    <property type="project" value="InterPro"/>
</dbReference>
<dbReference type="RefSeq" id="WP_133905253.1">
    <property type="nucleotide sequence ID" value="NZ_SOCP01000009.1"/>
</dbReference>
<dbReference type="PANTHER" id="PTHR48050">
    <property type="entry name" value="STEROL 3-BETA-GLUCOSYLTRANSFERASE"/>
    <property type="match status" value="1"/>
</dbReference>
<feature type="domain" description="Glycosyltransferase family 28 N-terminal" evidence="3">
    <location>
        <begin position="4"/>
        <end position="91"/>
    </location>
</feature>
<evidence type="ECO:0000256" key="2">
    <source>
        <dbReference type="ARBA" id="ARBA00023194"/>
    </source>
</evidence>
<dbReference type="SUPFAM" id="SSF53756">
    <property type="entry name" value="UDP-Glycosyltransferase/glycogen phosphorylase"/>
    <property type="match status" value="1"/>
</dbReference>
<dbReference type="InterPro" id="IPR004276">
    <property type="entry name" value="GlycoTrans_28_N"/>
</dbReference>
<sequence>MRLTMLTFGTRGDVQPLVALGVTLRARGHDVAIGTAPSFAGLVAGAGLDFRPVEPPSGMREDLFTQPGMNAAIRKGPSFVRTVRSVTPPTDDEIVTMFTGMAQATADADLVVTAPVTHIAGFVGDKPWCSVSWIPANRTREFPAYQAKPRFGGAYNGLTHWFFDTFQWTSQAWMANKYLKATGRPALRGRSRLAELGRDRPVLYPFSRAVVPKPADWPDLAHITGYWFYDRPEWTPDPELAAFLDRGAPLLLTLGSTWPVHDGDRTVDLALGAARAAGLPLLVVGGPERGLPSDAFRTTEVDYGALMPLCAAVVHHGGCGTAGAALRAGIPQVAIPAVFDNPFWAARMHALGVSGPPVPLTALTEESLTASVAIALGDHRLRDRAVELGVLMAEETGLATAADLVERWHARTEAVA</sequence>
<accession>A0A4R7VFF1</accession>
<dbReference type="Proteomes" id="UP000294927">
    <property type="component" value="Unassembled WGS sequence"/>
</dbReference>
<feature type="domain" description="Erythromycin biosynthesis protein CIII-like C-terminal" evidence="4">
    <location>
        <begin position="297"/>
        <end position="390"/>
    </location>
</feature>
<keyword evidence="2" id="KW-0045">Antibiotic biosynthesis</keyword>
<dbReference type="EMBL" id="SOCP01000009">
    <property type="protein sequence ID" value="TDV47973.1"/>
    <property type="molecule type" value="Genomic_DNA"/>
</dbReference>
<keyword evidence="6" id="KW-1185">Reference proteome</keyword>
<gene>
    <name evidence="5" type="ORF">CLV71_109208</name>
</gene>
<comment type="caution">
    <text evidence="5">The sequence shown here is derived from an EMBL/GenBank/DDBJ whole genome shotgun (WGS) entry which is preliminary data.</text>
</comment>
<protein>
    <submittedName>
        <fullName evidence="5">O-mycaminosyltylonolide 6-deoxyallosyltransferase</fullName>
    </submittedName>
</protein>
<name>A0A4R7VFF1_9PSEU</name>
<dbReference type="Pfam" id="PF06722">
    <property type="entry name" value="EryCIII-like_C"/>
    <property type="match status" value="1"/>
</dbReference>
<organism evidence="5 6">
    <name type="scientific">Actinophytocola oryzae</name>
    <dbReference type="NCBI Taxonomy" id="502181"/>
    <lineage>
        <taxon>Bacteria</taxon>
        <taxon>Bacillati</taxon>
        <taxon>Actinomycetota</taxon>
        <taxon>Actinomycetes</taxon>
        <taxon>Pseudonocardiales</taxon>
        <taxon>Pseudonocardiaceae</taxon>
    </lineage>
</organism>
<dbReference type="OrthoDB" id="3253247at2"/>